<dbReference type="GO" id="GO:0046540">
    <property type="term" value="C:U4/U6 x U5 tri-snRNP complex"/>
    <property type="evidence" value="ECO:0007669"/>
    <property type="project" value="TreeGrafter"/>
</dbReference>
<keyword evidence="3" id="KW-0507">mRNA processing</keyword>
<comment type="subcellular location">
    <subcellularLocation>
        <location evidence="1">Nucleus</location>
    </subcellularLocation>
</comment>
<dbReference type="GO" id="GO:1990726">
    <property type="term" value="C:Lsm1-7-Pat1 complex"/>
    <property type="evidence" value="ECO:0007669"/>
    <property type="project" value="TreeGrafter"/>
</dbReference>
<evidence type="ECO:0000256" key="2">
    <source>
        <dbReference type="ARBA" id="ARBA00006850"/>
    </source>
</evidence>
<dbReference type="GO" id="GO:0003723">
    <property type="term" value="F:RNA binding"/>
    <property type="evidence" value="ECO:0007669"/>
    <property type="project" value="UniProtKB-KW"/>
</dbReference>
<evidence type="ECO:0000256" key="8">
    <source>
        <dbReference type="ARBA" id="ARBA00023274"/>
    </source>
</evidence>
<evidence type="ECO:0000256" key="3">
    <source>
        <dbReference type="ARBA" id="ARBA00022664"/>
    </source>
</evidence>
<dbReference type="Ensembl" id="ENSSDAT00000004699.1">
    <property type="protein sequence ID" value="ENSSDAP00000004093.1"/>
    <property type="gene ID" value="ENSSDAG00000003864.1"/>
</dbReference>
<evidence type="ECO:0000256" key="7">
    <source>
        <dbReference type="ARBA" id="ARBA00023242"/>
    </source>
</evidence>
<evidence type="ECO:0000256" key="1">
    <source>
        <dbReference type="ARBA" id="ARBA00004123"/>
    </source>
</evidence>
<keyword evidence="7" id="KW-0539">Nucleus</keyword>
<dbReference type="GO" id="GO:0005688">
    <property type="term" value="C:U6 snRNP"/>
    <property type="evidence" value="ECO:0007669"/>
    <property type="project" value="TreeGrafter"/>
</dbReference>
<evidence type="ECO:0000313" key="9">
    <source>
        <dbReference type="Ensembl" id="ENSSDAP00000004093.1"/>
    </source>
</evidence>
<reference evidence="9" key="2">
    <citation type="submission" date="2025-09" db="UniProtKB">
        <authorList>
            <consortium name="Ensembl"/>
        </authorList>
    </citation>
    <scope>IDENTIFICATION</scope>
</reference>
<dbReference type="PANTHER" id="PTHR20971">
    <property type="entry name" value="U6 SNRNA-ASSOCIATED PROTEIN"/>
    <property type="match status" value="1"/>
</dbReference>
<keyword evidence="8" id="KW-0687">Ribonucleoprotein</keyword>
<dbReference type="AlphaFoldDB" id="A0A8C9UKE7"/>
<name>A0A8C9UKE7_SPEDA</name>
<dbReference type="Proteomes" id="UP000694422">
    <property type="component" value="Unplaced"/>
</dbReference>
<keyword evidence="5" id="KW-0694">RNA-binding</keyword>
<accession>A0A8C9UKE7</accession>
<dbReference type="GO" id="GO:0000398">
    <property type="term" value="P:mRNA splicing, via spliceosome"/>
    <property type="evidence" value="ECO:0007669"/>
    <property type="project" value="TreeGrafter"/>
</dbReference>
<evidence type="ECO:0000256" key="6">
    <source>
        <dbReference type="ARBA" id="ARBA00023187"/>
    </source>
</evidence>
<proteinExistence type="inferred from homology"/>
<keyword evidence="10" id="KW-1185">Reference proteome</keyword>
<evidence type="ECO:0000313" key="10">
    <source>
        <dbReference type="Proteomes" id="UP000694422"/>
    </source>
</evidence>
<dbReference type="InterPro" id="IPR033871">
    <property type="entry name" value="LSm5"/>
</dbReference>
<keyword evidence="4" id="KW-0747">Spliceosome</keyword>
<reference evidence="9" key="1">
    <citation type="submission" date="2025-08" db="UniProtKB">
        <authorList>
            <consortium name="Ensembl"/>
        </authorList>
    </citation>
    <scope>IDENTIFICATION</scope>
</reference>
<comment type="similarity">
    <text evidence="2">Belongs to the snRNP Sm proteins family.</text>
</comment>
<evidence type="ECO:0000256" key="5">
    <source>
        <dbReference type="ARBA" id="ARBA00022884"/>
    </source>
</evidence>
<protein>
    <submittedName>
        <fullName evidence="9">Uncharacterized protein</fullName>
    </submittedName>
</protein>
<dbReference type="GO" id="GO:0005681">
    <property type="term" value="C:spliceosomal complex"/>
    <property type="evidence" value="ECO:0007669"/>
    <property type="project" value="UniProtKB-KW"/>
</dbReference>
<organism evidence="9 10">
    <name type="scientific">Spermophilus dauricus</name>
    <name type="common">Daurian ground squirrel</name>
    <dbReference type="NCBI Taxonomy" id="99837"/>
    <lineage>
        <taxon>Eukaryota</taxon>
        <taxon>Metazoa</taxon>
        <taxon>Chordata</taxon>
        <taxon>Craniata</taxon>
        <taxon>Vertebrata</taxon>
        <taxon>Euteleostomi</taxon>
        <taxon>Mammalia</taxon>
        <taxon>Eutheria</taxon>
        <taxon>Euarchontoglires</taxon>
        <taxon>Glires</taxon>
        <taxon>Rodentia</taxon>
        <taxon>Sciuromorpha</taxon>
        <taxon>Sciuridae</taxon>
        <taxon>Xerinae</taxon>
        <taxon>Marmotini</taxon>
        <taxon>Spermophilus</taxon>
    </lineage>
</organism>
<dbReference type="PANTHER" id="PTHR20971:SF0">
    <property type="entry name" value="U6 SNRNA-ASSOCIATED SM-LIKE PROTEIN LSM5"/>
    <property type="match status" value="1"/>
</dbReference>
<keyword evidence="6" id="KW-0508">mRNA splicing</keyword>
<evidence type="ECO:0000256" key="4">
    <source>
        <dbReference type="ARBA" id="ARBA00022728"/>
    </source>
</evidence>
<sequence>MTANSITSPSKMLLLELVDNVTEFKITPEGRRITKLNHILLSGNKITMLVSRGKGPEV</sequence>